<feature type="transmembrane region" description="Helical" evidence="1">
    <location>
        <begin position="250"/>
        <end position="276"/>
    </location>
</feature>
<dbReference type="STRING" id="1121305.CLCOL_23200"/>
<evidence type="ECO:0008006" key="4">
    <source>
        <dbReference type="Google" id="ProtNLM"/>
    </source>
</evidence>
<protein>
    <recommendedName>
        <fullName evidence="4">DUF2232 domain-containing protein</fullName>
    </recommendedName>
</protein>
<dbReference type="PATRIC" id="fig|1121305.3.peg.2323"/>
<feature type="transmembrane region" description="Helical" evidence="1">
    <location>
        <begin position="288"/>
        <end position="312"/>
    </location>
</feature>
<name>A0A151AKI1_9CLOT</name>
<proteinExistence type="predicted"/>
<feature type="transmembrane region" description="Helical" evidence="1">
    <location>
        <begin position="54"/>
        <end position="73"/>
    </location>
</feature>
<feature type="transmembrane region" description="Helical" evidence="1">
    <location>
        <begin position="79"/>
        <end position="97"/>
    </location>
</feature>
<evidence type="ECO:0000313" key="3">
    <source>
        <dbReference type="Proteomes" id="UP000075374"/>
    </source>
</evidence>
<dbReference type="RefSeq" id="WP_061859114.1">
    <property type="nucleotide sequence ID" value="NZ_LTBB01000014.1"/>
</dbReference>
<feature type="transmembrane region" description="Helical" evidence="1">
    <location>
        <begin position="223"/>
        <end position="244"/>
    </location>
</feature>
<dbReference type="EMBL" id="LTBB01000014">
    <property type="protein sequence ID" value="KYH28050.1"/>
    <property type="molecule type" value="Genomic_DNA"/>
</dbReference>
<feature type="transmembrane region" description="Helical" evidence="1">
    <location>
        <begin position="15"/>
        <end position="42"/>
    </location>
</feature>
<accession>A0A151AKI1</accession>
<evidence type="ECO:0000256" key="1">
    <source>
        <dbReference type="SAM" id="Phobius"/>
    </source>
</evidence>
<sequence length="333" mass="37333">MKKEKYTAKVITETAIMFALVFLILLITAYVPILSDIGMFVLPIPITLLYIRHNTGIALIAVIMSIVLASLFYNPISALASGISYGFTGIALGYCIKNKKNSQVSILIVGAAGIVSNIIRFMIYAILVNKKGLIEYINLTVDELKRVFVESRNIYISMNAPQEAINAINRFIDYLTVQNLIIIIPIALIISSLIQAYINYFITQKTLKKLRYEVPDLVPFTRIYIPNRFLAVLIIIECLGIILNSRDVKWAFYAVGIGHLIVSFVLSLDGMAYLAYILRERAKIPKGVIAIILIIGIFTPIFSSVFSILGLMDIMLNLRKLDPNPIRVIKPRE</sequence>
<dbReference type="AlphaFoldDB" id="A0A151AKI1"/>
<feature type="transmembrane region" description="Helical" evidence="1">
    <location>
        <begin position="180"/>
        <end position="202"/>
    </location>
</feature>
<dbReference type="Proteomes" id="UP000075374">
    <property type="component" value="Unassembled WGS sequence"/>
</dbReference>
<keyword evidence="1" id="KW-1133">Transmembrane helix</keyword>
<reference evidence="2 3" key="1">
    <citation type="submission" date="2016-02" db="EMBL/GenBank/DDBJ databases">
        <title>Genome sequence of Clostridium colicanis DSM 13634.</title>
        <authorList>
            <person name="Poehlein A."/>
            <person name="Daniel R."/>
        </authorList>
    </citation>
    <scope>NUCLEOTIDE SEQUENCE [LARGE SCALE GENOMIC DNA]</scope>
    <source>
        <strain evidence="2 3">DSM 13634</strain>
    </source>
</reference>
<dbReference type="PANTHER" id="PTHR41324">
    <property type="entry name" value="MEMBRANE PROTEIN-RELATED"/>
    <property type="match status" value="1"/>
</dbReference>
<dbReference type="Pfam" id="PF09991">
    <property type="entry name" value="DUF2232"/>
    <property type="match status" value="1"/>
</dbReference>
<keyword evidence="3" id="KW-1185">Reference proteome</keyword>
<dbReference type="InterPro" id="IPR018710">
    <property type="entry name" value="DUF2232"/>
</dbReference>
<comment type="caution">
    <text evidence="2">The sequence shown here is derived from an EMBL/GenBank/DDBJ whole genome shotgun (WGS) entry which is preliminary data.</text>
</comment>
<evidence type="ECO:0000313" key="2">
    <source>
        <dbReference type="EMBL" id="KYH28050.1"/>
    </source>
</evidence>
<keyword evidence="1" id="KW-0472">Membrane</keyword>
<dbReference type="PANTHER" id="PTHR41324:SF1">
    <property type="entry name" value="DUF2232 DOMAIN-CONTAINING PROTEIN"/>
    <property type="match status" value="1"/>
</dbReference>
<organism evidence="2 3">
    <name type="scientific">Clostridium colicanis DSM 13634</name>
    <dbReference type="NCBI Taxonomy" id="1121305"/>
    <lineage>
        <taxon>Bacteria</taxon>
        <taxon>Bacillati</taxon>
        <taxon>Bacillota</taxon>
        <taxon>Clostridia</taxon>
        <taxon>Eubacteriales</taxon>
        <taxon>Clostridiaceae</taxon>
        <taxon>Clostridium</taxon>
    </lineage>
</organism>
<keyword evidence="1" id="KW-0812">Transmembrane</keyword>
<feature type="transmembrane region" description="Helical" evidence="1">
    <location>
        <begin position="104"/>
        <end position="127"/>
    </location>
</feature>
<gene>
    <name evidence="2" type="ORF">CLCOL_23200</name>
</gene>